<sequence>MRQWEASTDVFKTPKSEIDFYLQCFAGGHTCATNCHVDHIHTPKFTQHAHNTTGSITENGSNGHNQQGPPAEASGYSQQLMDMLTQQTEALLSCIQEIGNLKKEKSTEDRQSQLRESGGAENFGLAVSTSTPNQHVPPQAAVLRNASLQTTQRNQQTEEPRTSDESARRRNVDLNRWHLKFDGSGKGLTVESFIFRIERLRQQQQISHEDLFVEFHCLVAGQANKWYWQLIEDREGDSTFDYFSLKAELLNQFKAADSDYEMIREVMERKQQQSESFEDYYAEIHDLTFRLRRKIPETELIKITKSNVKPSLATLIVATKMESVAELKAECKRAEKLLKESRTRPRHINQVEQEVKTSNEARKQTVEAFAPRHEQANNQQLRERRQLQPTTSRADPPRQAAAPTQTAPIHYIRNQLPPVAGNATQNITFCQSPFHLTLCYICGMPTSITSNAFQE</sequence>
<feature type="region of interest" description="Disordered" evidence="1">
    <location>
        <begin position="341"/>
        <end position="404"/>
    </location>
</feature>
<feature type="compositionally biased region" description="Polar residues" evidence="1">
    <location>
        <begin position="50"/>
        <end position="68"/>
    </location>
</feature>
<organism evidence="3 4">
    <name type="scientific">Glossina pallidipes</name>
    <name type="common">Tsetse fly</name>
    <dbReference type="NCBI Taxonomy" id="7398"/>
    <lineage>
        <taxon>Eukaryota</taxon>
        <taxon>Metazoa</taxon>
        <taxon>Ecdysozoa</taxon>
        <taxon>Arthropoda</taxon>
        <taxon>Hexapoda</taxon>
        <taxon>Insecta</taxon>
        <taxon>Pterygota</taxon>
        <taxon>Neoptera</taxon>
        <taxon>Endopterygota</taxon>
        <taxon>Diptera</taxon>
        <taxon>Brachycera</taxon>
        <taxon>Muscomorpha</taxon>
        <taxon>Hippoboscoidea</taxon>
        <taxon>Glossinidae</taxon>
        <taxon>Glossina</taxon>
    </lineage>
</organism>
<accession>A0A1A9ZNY5</accession>
<feature type="compositionally biased region" description="Basic and acidic residues" evidence="1">
    <location>
        <begin position="156"/>
        <end position="169"/>
    </location>
</feature>
<evidence type="ECO:0000313" key="3">
    <source>
        <dbReference type="EnsemblMetazoa" id="GPAI020500-PA"/>
    </source>
</evidence>
<evidence type="ECO:0000259" key="2">
    <source>
        <dbReference type="Pfam" id="PF03732"/>
    </source>
</evidence>
<reference evidence="3" key="2">
    <citation type="submission" date="2020-05" db="UniProtKB">
        <authorList>
            <consortium name="EnsemblMetazoa"/>
        </authorList>
    </citation>
    <scope>IDENTIFICATION</scope>
    <source>
        <strain evidence="3">IAEA</strain>
    </source>
</reference>
<proteinExistence type="predicted"/>
<dbReference type="AlphaFoldDB" id="A0A1A9ZNY5"/>
<feature type="region of interest" description="Disordered" evidence="1">
    <location>
        <begin position="149"/>
        <end position="169"/>
    </location>
</feature>
<dbReference type="STRING" id="7398.A0A1A9ZNY5"/>
<dbReference type="VEuPathDB" id="VectorBase:GPAI020500"/>
<protein>
    <submittedName>
        <fullName evidence="3">Retrotrans_gag domain-containing protein</fullName>
    </submittedName>
</protein>
<feature type="region of interest" description="Disordered" evidence="1">
    <location>
        <begin position="50"/>
        <end position="74"/>
    </location>
</feature>
<dbReference type="Pfam" id="PF03732">
    <property type="entry name" value="Retrotrans_gag"/>
    <property type="match status" value="1"/>
</dbReference>
<dbReference type="EnsemblMetazoa" id="GPAI020500-RA">
    <property type="protein sequence ID" value="GPAI020500-PA"/>
    <property type="gene ID" value="GPAI020500"/>
</dbReference>
<keyword evidence="4" id="KW-1185">Reference proteome</keyword>
<dbReference type="Proteomes" id="UP000092445">
    <property type="component" value="Unassembled WGS sequence"/>
</dbReference>
<feature type="compositionally biased region" description="Basic and acidic residues" evidence="1">
    <location>
        <begin position="353"/>
        <end position="386"/>
    </location>
</feature>
<reference evidence="4" key="1">
    <citation type="submission" date="2014-03" db="EMBL/GenBank/DDBJ databases">
        <authorList>
            <person name="Aksoy S."/>
            <person name="Warren W."/>
            <person name="Wilson R.K."/>
        </authorList>
    </citation>
    <scope>NUCLEOTIDE SEQUENCE [LARGE SCALE GENOMIC DNA]</scope>
    <source>
        <strain evidence="4">IAEA</strain>
    </source>
</reference>
<evidence type="ECO:0000256" key="1">
    <source>
        <dbReference type="SAM" id="MobiDB-lite"/>
    </source>
</evidence>
<name>A0A1A9ZNY5_GLOPL</name>
<feature type="domain" description="Retrotransposon gag" evidence="2">
    <location>
        <begin position="215"/>
        <end position="302"/>
    </location>
</feature>
<dbReference type="InterPro" id="IPR005162">
    <property type="entry name" value="Retrotrans_gag_dom"/>
</dbReference>
<feature type="compositionally biased region" description="Low complexity" evidence="1">
    <location>
        <begin position="393"/>
        <end position="404"/>
    </location>
</feature>
<evidence type="ECO:0000313" key="4">
    <source>
        <dbReference type="Proteomes" id="UP000092445"/>
    </source>
</evidence>